<dbReference type="HAMAP" id="MF_00060">
    <property type="entry name" value="SurE"/>
    <property type="match status" value="1"/>
</dbReference>
<proteinExistence type="inferred from homology"/>
<dbReference type="GO" id="GO:0008254">
    <property type="term" value="F:3'-nucleotidase activity"/>
    <property type="evidence" value="ECO:0007669"/>
    <property type="project" value="TreeGrafter"/>
</dbReference>
<evidence type="ECO:0000256" key="4">
    <source>
        <dbReference type="ARBA" id="ARBA00011062"/>
    </source>
</evidence>
<comment type="cofactor">
    <cofactor evidence="2">
        <name>Mg(2+)</name>
        <dbReference type="ChEBI" id="CHEBI:18420"/>
    </cofactor>
</comment>
<dbReference type="NCBIfam" id="TIGR00087">
    <property type="entry name" value="surE"/>
    <property type="match status" value="1"/>
</dbReference>
<evidence type="ECO:0000256" key="1">
    <source>
        <dbReference type="ARBA" id="ARBA00000815"/>
    </source>
</evidence>
<dbReference type="GO" id="GO:0004309">
    <property type="term" value="F:exopolyphosphatase activity"/>
    <property type="evidence" value="ECO:0007669"/>
    <property type="project" value="TreeGrafter"/>
</dbReference>
<dbReference type="AlphaFoldDB" id="A0A915TYN1"/>
<dbReference type="GO" id="GO:0000166">
    <property type="term" value="F:nucleotide binding"/>
    <property type="evidence" value="ECO:0007669"/>
    <property type="project" value="UniProtKB-KW"/>
</dbReference>
<feature type="binding site" evidence="9">
    <location>
        <position position="15"/>
    </location>
    <ligand>
        <name>a divalent metal cation</name>
        <dbReference type="ChEBI" id="CHEBI:60240"/>
    </ligand>
</feature>
<evidence type="ECO:0000313" key="12">
    <source>
        <dbReference type="Proteomes" id="UP001063350"/>
    </source>
</evidence>
<feature type="binding site" evidence="9">
    <location>
        <position position="45"/>
    </location>
    <ligand>
        <name>a divalent metal cation</name>
        <dbReference type="ChEBI" id="CHEBI:60240"/>
    </ligand>
</feature>
<keyword evidence="6 9" id="KW-0479">Metal-binding</keyword>
<evidence type="ECO:0000256" key="2">
    <source>
        <dbReference type="ARBA" id="ARBA00001946"/>
    </source>
</evidence>
<comment type="function">
    <text evidence="9">Nucleotidase that shows phosphatase activity on nucleoside 5'-monophosphates.</text>
</comment>
<evidence type="ECO:0000256" key="9">
    <source>
        <dbReference type="HAMAP-Rule" id="MF_00060"/>
    </source>
</evidence>
<organism evidence="11 12">
    <name type="scientific">Desulfolithobacter dissulfuricans</name>
    <dbReference type="NCBI Taxonomy" id="2795293"/>
    <lineage>
        <taxon>Bacteria</taxon>
        <taxon>Pseudomonadati</taxon>
        <taxon>Thermodesulfobacteriota</taxon>
        <taxon>Desulfobulbia</taxon>
        <taxon>Desulfobulbales</taxon>
        <taxon>Desulfobulbaceae</taxon>
        <taxon>Desulfolithobacter</taxon>
    </lineage>
</organism>
<dbReference type="GO" id="GO:0005737">
    <property type="term" value="C:cytoplasm"/>
    <property type="evidence" value="ECO:0007669"/>
    <property type="project" value="UniProtKB-SubCell"/>
</dbReference>
<dbReference type="InterPro" id="IPR002828">
    <property type="entry name" value="SurE-like_Pase/nucleotidase"/>
</dbReference>
<name>A0A915TYN1_9BACT</name>
<dbReference type="KEGG" id="ddu:GF1_00200"/>
<evidence type="ECO:0000259" key="10">
    <source>
        <dbReference type="Pfam" id="PF01975"/>
    </source>
</evidence>
<dbReference type="EMBL" id="AP024233">
    <property type="protein sequence ID" value="BCO07644.1"/>
    <property type="molecule type" value="Genomic_DNA"/>
</dbReference>
<evidence type="ECO:0000256" key="8">
    <source>
        <dbReference type="ARBA" id="ARBA00022801"/>
    </source>
</evidence>
<dbReference type="PANTHER" id="PTHR30457:SF12">
    <property type="entry name" value="5'_3'-NUCLEOTIDASE SURE"/>
    <property type="match status" value="1"/>
</dbReference>
<keyword evidence="7 9" id="KW-0547">Nucleotide-binding</keyword>
<evidence type="ECO:0000313" key="11">
    <source>
        <dbReference type="EMBL" id="BCO07644.1"/>
    </source>
</evidence>
<dbReference type="GO" id="GO:0008253">
    <property type="term" value="F:5'-nucleotidase activity"/>
    <property type="evidence" value="ECO:0007669"/>
    <property type="project" value="UniProtKB-UniRule"/>
</dbReference>
<dbReference type="Proteomes" id="UP001063350">
    <property type="component" value="Chromosome"/>
</dbReference>
<reference evidence="11" key="1">
    <citation type="submission" date="2020-12" db="EMBL/GenBank/DDBJ databases">
        <title>Desulfobium dissulfuricans gen. nov., sp. nov., a novel mesophilic, sulfate-reducing bacterium isolated from a deep-sea hydrothermal vent.</title>
        <authorList>
            <person name="Hashimoto Y."/>
            <person name="Tame A."/>
            <person name="Sawayama S."/>
            <person name="Miyazaki J."/>
            <person name="Takai K."/>
            <person name="Nakagawa S."/>
        </authorList>
    </citation>
    <scope>NUCLEOTIDE SEQUENCE</scope>
    <source>
        <strain evidence="11">GF1</strain>
    </source>
</reference>
<dbReference type="RefSeq" id="WP_267927597.1">
    <property type="nucleotide sequence ID" value="NZ_AP024233.1"/>
</dbReference>
<protein>
    <recommendedName>
        <fullName evidence="9">5'-nucleotidase SurE</fullName>
        <ecNumber evidence="9">3.1.3.5</ecNumber>
    </recommendedName>
    <alternativeName>
        <fullName evidence="9">Nucleoside 5'-monophosphate phosphohydrolase</fullName>
    </alternativeName>
</protein>
<dbReference type="FunFam" id="3.40.1210.10:FF:000001">
    <property type="entry name" value="5'/3'-nucleotidase SurE"/>
    <property type="match status" value="1"/>
</dbReference>
<dbReference type="Pfam" id="PF01975">
    <property type="entry name" value="SurE"/>
    <property type="match status" value="1"/>
</dbReference>
<dbReference type="InterPro" id="IPR030048">
    <property type="entry name" value="SurE"/>
</dbReference>
<comment type="similarity">
    <text evidence="4 9">Belongs to the SurE nucleotidase family.</text>
</comment>
<dbReference type="PANTHER" id="PTHR30457">
    <property type="entry name" value="5'-NUCLEOTIDASE SURE"/>
    <property type="match status" value="1"/>
</dbReference>
<keyword evidence="8 9" id="KW-0378">Hydrolase</keyword>
<evidence type="ECO:0000256" key="3">
    <source>
        <dbReference type="ARBA" id="ARBA00004496"/>
    </source>
</evidence>
<feature type="binding site" evidence="9">
    <location>
        <position position="14"/>
    </location>
    <ligand>
        <name>a divalent metal cation</name>
        <dbReference type="ChEBI" id="CHEBI:60240"/>
    </ligand>
</feature>
<comment type="catalytic activity">
    <reaction evidence="1 9">
        <text>a ribonucleoside 5'-phosphate + H2O = a ribonucleoside + phosphate</text>
        <dbReference type="Rhea" id="RHEA:12484"/>
        <dbReference type="ChEBI" id="CHEBI:15377"/>
        <dbReference type="ChEBI" id="CHEBI:18254"/>
        <dbReference type="ChEBI" id="CHEBI:43474"/>
        <dbReference type="ChEBI" id="CHEBI:58043"/>
        <dbReference type="EC" id="3.1.3.5"/>
    </reaction>
</comment>
<keyword evidence="12" id="KW-1185">Reference proteome</keyword>
<evidence type="ECO:0000256" key="5">
    <source>
        <dbReference type="ARBA" id="ARBA00022490"/>
    </source>
</evidence>
<dbReference type="EC" id="3.1.3.5" evidence="9"/>
<keyword evidence="5 9" id="KW-0963">Cytoplasm</keyword>
<dbReference type="NCBIfam" id="NF001492">
    <property type="entry name" value="PRK00346.2-2"/>
    <property type="match status" value="1"/>
</dbReference>
<feature type="binding site" evidence="9">
    <location>
        <position position="97"/>
    </location>
    <ligand>
        <name>a divalent metal cation</name>
        <dbReference type="ChEBI" id="CHEBI:60240"/>
    </ligand>
</feature>
<evidence type="ECO:0000256" key="6">
    <source>
        <dbReference type="ARBA" id="ARBA00022723"/>
    </source>
</evidence>
<dbReference type="GO" id="GO:0046872">
    <property type="term" value="F:metal ion binding"/>
    <property type="evidence" value="ECO:0007669"/>
    <property type="project" value="UniProtKB-UniRule"/>
</dbReference>
<dbReference type="Gene3D" id="3.40.1210.10">
    <property type="entry name" value="Survival protein SurE-like phosphatase/nucleotidase"/>
    <property type="match status" value="1"/>
</dbReference>
<accession>A0A915TYN1</accession>
<comment type="subcellular location">
    <subcellularLocation>
        <location evidence="3 9">Cytoplasm</location>
    </subcellularLocation>
</comment>
<gene>
    <name evidence="9 11" type="primary">surE</name>
    <name evidence="11" type="ORF">GF1_00200</name>
</gene>
<dbReference type="NCBIfam" id="NF001490">
    <property type="entry name" value="PRK00346.1-4"/>
    <property type="match status" value="1"/>
</dbReference>
<feature type="domain" description="Survival protein SurE-like phosphatase/nucleotidase" evidence="10">
    <location>
        <begin position="9"/>
        <end position="189"/>
    </location>
</feature>
<evidence type="ECO:0000256" key="7">
    <source>
        <dbReference type="ARBA" id="ARBA00022741"/>
    </source>
</evidence>
<sequence length="253" mass="27613">MKTGNKPLILVTNDDGVYAPGIRALYESVRSLGRAVIVAPEQDKSAVSHSLTMSRPLRVRRLESDVYTLDGTPTDCVIIGMNKILERRPDLIVSGINPGANLGDDISYSGTVSAAIEGTMYGIQSLAFSLGGEAPFDFTVAAGVAWKLASMALEFGLPETTLLNVNVPGLPAGEIQGIRFTRQGRRIYHDAIQETFDPWGRKHYWIGGGTVHWSGGDNTDEQALREGWISVTPIQLDLTNHAGLDYLKRNWKM</sequence>
<comment type="cofactor">
    <cofactor evidence="9">
        <name>a divalent metal cation</name>
        <dbReference type="ChEBI" id="CHEBI:60240"/>
    </cofactor>
    <text evidence="9">Binds 1 divalent metal cation per subunit.</text>
</comment>
<dbReference type="InterPro" id="IPR036523">
    <property type="entry name" value="SurE-like_sf"/>
</dbReference>
<dbReference type="SUPFAM" id="SSF64167">
    <property type="entry name" value="SurE-like"/>
    <property type="match status" value="1"/>
</dbReference>